<dbReference type="Gene3D" id="3.40.50.1820">
    <property type="entry name" value="alpha/beta hydrolase"/>
    <property type="match status" value="1"/>
</dbReference>
<dbReference type="RefSeq" id="WP_377556563.1">
    <property type="nucleotide sequence ID" value="NZ_JBHUHQ010000014.1"/>
</dbReference>
<feature type="signal peptide" evidence="1">
    <location>
        <begin position="1"/>
        <end position="21"/>
    </location>
</feature>
<proteinExistence type="predicted"/>
<dbReference type="PANTHER" id="PTHR43265">
    <property type="entry name" value="ESTERASE ESTD"/>
    <property type="match status" value="1"/>
</dbReference>
<dbReference type="InterPro" id="IPR022742">
    <property type="entry name" value="Hydrolase_4"/>
</dbReference>
<evidence type="ECO:0000313" key="4">
    <source>
        <dbReference type="Proteomes" id="UP001597383"/>
    </source>
</evidence>
<dbReference type="InterPro" id="IPR053145">
    <property type="entry name" value="AB_hydrolase_Est10"/>
</dbReference>
<comment type="caution">
    <text evidence="3">The sequence shown here is derived from an EMBL/GenBank/DDBJ whole genome shotgun (WGS) entry which is preliminary data.</text>
</comment>
<evidence type="ECO:0000259" key="2">
    <source>
        <dbReference type="Pfam" id="PF12146"/>
    </source>
</evidence>
<dbReference type="InterPro" id="IPR029058">
    <property type="entry name" value="AB_hydrolase_fold"/>
</dbReference>
<keyword evidence="3" id="KW-0378">Hydrolase</keyword>
<dbReference type="PANTHER" id="PTHR43265:SF1">
    <property type="entry name" value="ESTERASE ESTD"/>
    <property type="match status" value="1"/>
</dbReference>
<feature type="domain" description="Serine aminopeptidase S33" evidence="2">
    <location>
        <begin position="190"/>
        <end position="390"/>
    </location>
</feature>
<gene>
    <name evidence="3" type="ORF">ACFSJF_08235</name>
</gene>
<dbReference type="SUPFAM" id="SSF53474">
    <property type="entry name" value="alpha/beta-Hydrolases"/>
    <property type="match status" value="1"/>
</dbReference>
<keyword evidence="1" id="KW-0732">Signal</keyword>
<dbReference type="Pfam" id="PF12146">
    <property type="entry name" value="Hydrolase_4"/>
    <property type="match status" value="1"/>
</dbReference>
<evidence type="ECO:0000313" key="3">
    <source>
        <dbReference type="EMBL" id="MFD2044249.1"/>
    </source>
</evidence>
<sequence length="425" mass="46766">MNVKKCILCIFIMIVTLFGCSNDQDEAEIDSALEGNWTGEIAIPSQPLAIQMYFEQEEGMTGTVSIPVQGVKNFPLSTVELKDEGHFVLIMEIQDQYITFEGEVSDDAISGTFKQNGQSFPFQLTKGESTIATDEEGKFVQIETSYGTLYGEMETPVGDGPFPVVIIIPGSGPTDRNGNTSAGENNSLKLLAEGLAAEGIASVRYDKRGAGKNQISIMPEEDMRFEQFVEDTIDWVELLEKDPSFSKIGIIGHSQGSLVGMLAAQQTGVSHFISIAGAGRPIDQVLYEQLKDQLSADLLHESEEIMKEMKQGKQITEVSPELQSLFRPSVQPFTASWMEYDRAEEIKKLEIPTLIINGENDLQVPVQDAELLHNAKADSDLLLYESMNHVLKDAPSDREGNLGTYSNPELPLTEGVIEGIINFLK</sequence>
<dbReference type="GO" id="GO:0016787">
    <property type="term" value="F:hydrolase activity"/>
    <property type="evidence" value="ECO:0007669"/>
    <property type="project" value="UniProtKB-KW"/>
</dbReference>
<accession>A0ABW4VYI9</accession>
<dbReference type="Proteomes" id="UP001597383">
    <property type="component" value="Unassembled WGS sequence"/>
</dbReference>
<dbReference type="PROSITE" id="PS51257">
    <property type="entry name" value="PROKAR_LIPOPROTEIN"/>
    <property type="match status" value="1"/>
</dbReference>
<keyword evidence="4" id="KW-1185">Reference proteome</keyword>
<organism evidence="3 4">
    <name type="scientific">Ornithinibacillus salinisoli</name>
    <dbReference type="NCBI Taxonomy" id="1848459"/>
    <lineage>
        <taxon>Bacteria</taxon>
        <taxon>Bacillati</taxon>
        <taxon>Bacillota</taxon>
        <taxon>Bacilli</taxon>
        <taxon>Bacillales</taxon>
        <taxon>Bacillaceae</taxon>
        <taxon>Ornithinibacillus</taxon>
    </lineage>
</organism>
<feature type="chain" id="PRO_5046440579" evidence="1">
    <location>
        <begin position="22"/>
        <end position="425"/>
    </location>
</feature>
<reference evidence="4" key="1">
    <citation type="journal article" date="2019" name="Int. J. Syst. Evol. Microbiol.">
        <title>The Global Catalogue of Microorganisms (GCM) 10K type strain sequencing project: providing services to taxonomists for standard genome sequencing and annotation.</title>
        <authorList>
            <consortium name="The Broad Institute Genomics Platform"/>
            <consortium name="The Broad Institute Genome Sequencing Center for Infectious Disease"/>
            <person name="Wu L."/>
            <person name="Ma J."/>
        </authorList>
    </citation>
    <scope>NUCLEOTIDE SEQUENCE [LARGE SCALE GENOMIC DNA]</scope>
    <source>
        <strain evidence="4">R28</strain>
    </source>
</reference>
<dbReference type="EMBL" id="JBHUHQ010000014">
    <property type="protein sequence ID" value="MFD2044249.1"/>
    <property type="molecule type" value="Genomic_DNA"/>
</dbReference>
<dbReference type="EC" id="3.4.-.-" evidence="3"/>
<name>A0ABW4VYI9_9BACI</name>
<protein>
    <submittedName>
        <fullName evidence="3">Alpha/beta hydrolase family protein</fullName>
        <ecNumber evidence="3">3.4.-.-</ecNumber>
    </submittedName>
</protein>
<evidence type="ECO:0000256" key="1">
    <source>
        <dbReference type="SAM" id="SignalP"/>
    </source>
</evidence>